<dbReference type="AlphaFoldDB" id="A0A518K2S6"/>
<feature type="compositionally biased region" description="Basic residues" evidence="1">
    <location>
        <begin position="55"/>
        <end position="66"/>
    </location>
</feature>
<protein>
    <submittedName>
        <fullName evidence="2">Uncharacterized protein</fullName>
    </submittedName>
</protein>
<evidence type="ECO:0000313" key="2">
    <source>
        <dbReference type="EMBL" id="QDV72080.1"/>
    </source>
</evidence>
<feature type="region of interest" description="Disordered" evidence="1">
    <location>
        <begin position="53"/>
        <end position="89"/>
    </location>
</feature>
<dbReference type="RefSeq" id="WP_145105716.1">
    <property type="nucleotide sequence ID" value="NZ_CP036349.1"/>
</dbReference>
<feature type="region of interest" description="Disordered" evidence="1">
    <location>
        <begin position="1"/>
        <end position="27"/>
    </location>
</feature>
<dbReference type="Proteomes" id="UP000316426">
    <property type="component" value="Chromosome"/>
</dbReference>
<dbReference type="KEGG" id="bmei:Spa11_02500"/>
<feature type="compositionally biased region" description="Low complexity" evidence="1">
    <location>
        <begin position="67"/>
        <end position="85"/>
    </location>
</feature>
<feature type="compositionally biased region" description="Basic and acidic residues" evidence="1">
    <location>
        <begin position="13"/>
        <end position="23"/>
    </location>
</feature>
<accession>A0A518K2S6</accession>
<name>A0A518K2S6_9BACT</name>
<sequence>MAKKKASGPNKSEAIREYLKSHPDAGPTEVATELKKKGIDVALALVSNVKAAMLGRKKKKKKKKGAKPGPKTGRVGRPAGRPAGPTDKVSLSHLIEAQDFAAKVGGVEQAQALLKALGKLS</sequence>
<organism evidence="2 3">
    <name type="scientific">Botrimarina mediterranea</name>
    <dbReference type="NCBI Taxonomy" id="2528022"/>
    <lineage>
        <taxon>Bacteria</taxon>
        <taxon>Pseudomonadati</taxon>
        <taxon>Planctomycetota</taxon>
        <taxon>Planctomycetia</taxon>
        <taxon>Pirellulales</taxon>
        <taxon>Lacipirellulaceae</taxon>
        <taxon>Botrimarina</taxon>
    </lineage>
</organism>
<proteinExistence type="predicted"/>
<gene>
    <name evidence="2" type="ORF">Spa11_02500</name>
</gene>
<reference evidence="2 3" key="1">
    <citation type="submission" date="2019-02" db="EMBL/GenBank/DDBJ databases">
        <title>Deep-cultivation of Planctomycetes and their phenomic and genomic characterization uncovers novel biology.</title>
        <authorList>
            <person name="Wiegand S."/>
            <person name="Jogler M."/>
            <person name="Boedeker C."/>
            <person name="Pinto D."/>
            <person name="Vollmers J."/>
            <person name="Rivas-Marin E."/>
            <person name="Kohn T."/>
            <person name="Peeters S.H."/>
            <person name="Heuer A."/>
            <person name="Rast P."/>
            <person name="Oberbeckmann S."/>
            <person name="Bunk B."/>
            <person name="Jeske O."/>
            <person name="Meyerdierks A."/>
            <person name="Storesund J.E."/>
            <person name="Kallscheuer N."/>
            <person name="Luecker S."/>
            <person name="Lage O.M."/>
            <person name="Pohl T."/>
            <person name="Merkel B.J."/>
            <person name="Hornburger P."/>
            <person name="Mueller R.-W."/>
            <person name="Bruemmer F."/>
            <person name="Labrenz M."/>
            <person name="Spormann A.M."/>
            <person name="Op den Camp H."/>
            <person name="Overmann J."/>
            <person name="Amann R."/>
            <person name="Jetten M.S.M."/>
            <person name="Mascher T."/>
            <person name="Medema M.H."/>
            <person name="Devos D.P."/>
            <person name="Kaster A.-K."/>
            <person name="Ovreas L."/>
            <person name="Rohde M."/>
            <person name="Galperin M.Y."/>
            <person name="Jogler C."/>
        </authorList>
    </citation>
    <scope>NUCLEOTIDE SEQUENCE [LARGE SCALE GENOMIC DNA]</scope>
    <source>
        <strain evidence="2 3">Spa11</strain>
    </source>
</reference>
<evidence type="ECO:0000256" key="1">
    <source>
        <dbReference type="SAM" id="MobiDB-lite"/>
    </source>
</evidence>
<dbReference type="EMBL" id="CP036349">
    <property type="protein sequence ID" value="QDV72080.1"/>
    <property type="molecule type" value="Genomic_DNA"/>
</dbReference>
<keyword evidence="3" id="KW-1185">Reference proteome</keyword>
<evidence type="ECO:0000313" key="3">
    <source>
        <dbReference type="Proteomes" id="UP000316426"/>
    </source>
</evidence>